<protein>
    <submittedName>
        <fullName evidence="2">Uncharacterized protein</fullName>
    </submittedName>
</protein>
<feature type="region of interest" description="Disordered" evidence="1">
    <location>
        <begin position="1"/>
        <end position="28"/>
    </location>
</feature>
<accession>A0A5E4YNP7</accession>
<evidence type="ECO:0000256" key="1">
    <source>
        <dbReference type="SAM" id="MobiDB-lite"/>
    </source>
</evidence>
<evidence type="ECO:0000313" key="3">
    <source>
        <dbReference type="Proteomes" id="UP000400981"/>
    </source>
</evidence>
<proteinExistence type="predicted"/>
<gene>
    <name evidence="2" type="ORF">PEP31012_04653</name>
</gene>
<evidence type="ECO:0000313" key="2">
    <source>
        <dbReference type="EMBL" id="VVE50025.1"/>
    </source>
</evidence>
<dbReference type="EMBL" id="CABPSH010000023">
    <property type="protein sequence ID" value="VVE50025.1"/>
    <property type="molecule type" value="Genomic_DNA"/>
</dbReference>
<name>A0A5E4YNP7_9BURK</name>
<organism evidence="2 3">
    <name type="scientific">Pandoraea eparura</name>
    <dbReference type="NCBI Taxonomy" id="2508291"/>
    <lineage>
        <taxon>Bacteria</taxon>
        <taxon>Pseudomonadati</taxon>
        <taxon>Pseudomonadota</taxon>
        <taxon>Betaproteobacteria</taxon>
        <taxon>Burkholderiales</taxon>
        <taxon>Burkholderiaceae</taxon>
        <taxon>Pandoraea</taxon>
    </lineage>
</organism>
<dbReference type="AlphaFoldDB" id="A0A5E4YNP7"/>
<sequence>MRGAGASTLGITPNSFISSAASGGSAPRSSRGFFMRHVFLEGKTQGMNENIGKIIEADNLKISHYFLPYYFCDGNWSDTSFHRFT</sequence>
<reference evidence="2 3" key="1">
    <citation type="submission" date="2019-08" db="EMBL/GenBank/DDBJ databases">
        <authorList>
            <person name="Peeters C."/>
        </authorList>
    </citation>
    <scope>NUCLEOTIDE SEQUENCE [LARGE SCALE GENOMIC DNA]</scope>
    <source>
        <strain evidence="2 3">LMG 31012</strain>
    </source>
</reference>
<feature type="compositionally biased region" description="Low complexity" evidence="1">
    <location>
        <begin position="15"/>
        <end position="28"/>
    </location>
</feature>
<dbReference type="Proteomes" id="UP000400981">
    <property type="component" value="Unassembled WGS sequence"/>
</dbReference>
<keyword evidence="3" id="KW-1185">Reference proteome</keyword>